<reference evidence="1 2" key="1">
    <citation type="submission" date="2019-08" db="EMBL/GenBank/DDBJ databases">
        <title>Whole genome of Aphis craccivora.</title>
        <authorList>
            <person name="Voronova N.V."/>
            <person name="Shulinski R.S."/>
            <person name="Bandarenka Y.V."/>
            <person name="Zhorov D.G."/>
            <person name="Warner D."/>
        </authorList>
    </citation>
    <scope>NUCLEOTIDE SEQUENCE [LARGE SCALE GENOMIC DNA]</scope>
    <source>
        <strain evidence="1">180601</strain>
        <tissue evidence="1">Whole Body</tissue>
    </source>
</reference>
<feature type="non-terminal residue" evidence="1">
    <location>
        <position position="1"/>
    </location>
</feature>
<organism evidence="1 2">
    <name type="scientific">Aphis craccivora</name>
    <name type="common">Cowpea aphid</name>
    <dbReference type="NCBI Taxonomy" id="307492"/>
    <lineage>
        <taxon>Eukaryota</taxon>
        <taxon>Metazoa</taxon>
        <taxon>Ecdysozoa</taxon>
        <taxon>Arthropoda</taxon>
        <taxon>Hexapoda</taxon>
        <taxon>Insecta</taxon>
        <taxon>Pterygota</taxon>
        <taxon>Neoptera</taxon>
        <taxon>Paraneoptera</taxon>
        <taxon>Hemiptera</taxon>
        <taxon>Sternorrhyncha</taxon>
        <taxon>Aphidomorpha</taxon>
        <taxon>Aphidoidea</taxon>
        <taxon>Aphididae</taxon>
        <taxon>Aphidini</taxon>
        <taxon>Aphis</taxon>
        <taxon>Aphis</taxon>
    </lineage>
</organism>
<evidence type="ECO:0000313" key="2">
    <source>
        <dbReference type="Proteomes" id="UP000478052"/>
    </source>
</evidence>
<proteinExistence type="predicted"/>
<dbReference type="Proteomes" id="UP000478052">
    <property type="component" value="Unassembled WGS sequence"/>
</dbReference>
<sequence>TFHISYTIPAIANFSAERAFSKLACKKNKYRKNSFQEYSNNFMVMCTESDVLEIINSQDVIKEFASQKSRNNYLSIQTTFLFLYFKKVRNKFINIIFFV</sequence>
<accession>A0A6G0YEC1</accession>
<comment type="caution">
    <text evidence="1">The sequence shown here is derived from an EMBL/GenBank/DDBJ whole genome shotgun (WGS) entry which is preliminary data.</text>
</comment>
<dbReference type="EMBL" id="VUJU01004439">
    <property type="protein sequence ID" value="KAF0754343.1"/>
    <property type="molecule type" value="Genomic_DNA"/>
</dbReference>
<name>A0A6G0YEC1_APHCR</name>
<evidence type="ECO:0000313" key="1">
    <source>
        <dbReference type="EMBL" id="KAF0754343.1"/>
    </source>
</evidence>
<protein>
    <submittedName>
        <fullName evidence="1">Zinc finger MYM-type protein 1-like</fullName>
    </submittedName>
</protein>
<dbReference type="AlphaFoldDB" id="A0A6G0YEC1"/>
<keyword evidence="2" id="KW-1185">Reference proteome</keyword>
<gene>
    <name evidence="1" type="ORF">FWK35_00031882</name>
</gene>